<keyword evidence="3" id="KW-0399">Innate immunity</keyword>
<dbReference type="Pfam" id="PF12032">
    <property type="entry name" value="CLIP"/>
    <property type="match status" value="1"/>
</dbReference>
<dbReference type="EnsemblMetazoa" id="AALB010492-RA">
    <property type="protein sequence ID" value="AALB010492-PA"/>
    <property type="gene ID" value="AALB010492"/>
</dbReference>
<dbReference type="RefSeq" id="XP_035789528.1">
    <property type="nucleotide sequence ID" value="XM_035933635.1"/>
</dbReference>
<dbReference type="KEGG" id="aali:118465413"/>
<dbReference type="InterPro" id="IPR022700">
    <property type="entry name" value="CLIP"/>
</dbReference>
<comment type="similarity">
    <text evidence="8 10">Belongs to the peptidase S1 family. CLIP subfamily.</text>
</comment>
<dbReference type="Gene3D" id="2.40.10.10">
    <property type="entry name" value="Trypsin-like serine proteases"/>
    <property type="match status" value="2"/>
</dbReference>
<sequence length="359" mass="40529">MFSRVFPVLFCCLSFLASSLATGLVAGDICLVNGKVGRCVPVAEDTEYQQLFRKRARTAADNLYLEKHICDRRQRLTCRLGTVNDEQCGIQMDNRIVGGSRAWLDQFPWMALIQYQDHRKGRKLFACGGVLLNRKFVLSAAHCFVRLQAGLEFIQVRIGEWDTQTEIDCEEDGGETYCAPAVQDFGYERLIVHERYTGNYADRANDIALIKLAGTVEYSEYVKPICLPEPTTEDKEKLYIGAVWAAGWGRTETSAGSPYKLVAPLSHFDQKRCDVAYRSKVRIPITETQFCAMGNHGRDTCNGDSGGPLMKWLQSRYYVTGVVSFGPQRCGTDLPAVYTKVDSFFDWIVDHMVQHEESF</sequence>
<dbReference type="InterPro" id="IPR051487">
    <property type="entry name" value="Ser/Thr_Proteases_Immune/Dev"/>
</dbReference>
<dbReference type="SUPFAM" id="SSF50494">
    <property type="entry name" value="Trypsin-like serine proteases"/>
    <property type="match status" value="1"/>
</dbReference>
<feature type="chain" id="PRO_5036529267" description="CLIP domain-containing serine protease" evidence="10">
    <location>
        <begin position="22"/>
        <end position="359"/>
    </location>
</feature>
<evidence type="ECO:0000256" key="8">
    <source>
        <dbReference type="ARBA" id="ARBA00024195"/>
    </source>
</evidence>
<dbReference type="AlphaFoldDB" id="A0A182FVA7"/>
<feature type="signal peptide" evidence="10">
    <location>
        <begin position="1"/>
        <end position="21"/>
    </location>
</feature>
<dbReference type="InterPro" id="IPR001254">
    <property type="entry name" value="Trypsin_dom"/>
</dbReference>
<dbReference type="InterPro" id="IPR018114">
    <property type="entry name" value="TRYPSIN_HIS"/>
</dbReference>
<keyword evidence="9" id="KW-0720">Serine protease</keyword>
<organism evidence="11 12">
    <name type="scientific">Anopheles albimanus</name>
    <name type="common">New world malaria mosquito</name>
    <dbReference type="NCBI Taxonomy" id="7167"/>
    <lineage>
        <taxon>Eukaryota</taxon>
        <taxon>Metazoa</taxon>
        <taxon>Ecdysozoa</taxon>
        <taxon>Arthropoda</taxon>
        <taxon>Hexapoda</taxon>
        <taxon>Insecta</taxon>
        <taxon>Pterygota</taxon>
        <taxon>Neoptera</taxon>
        <taxon>Endopterygota</taxon>
        <taxon>Diptera</taxon>
        <taxon>Nematocera</taxon>
        <taxon>Culicoidea</taxon>
        <taxon>Culicidae</taxon>
        <taxon>Anophelinae</taxon>
        <taxon>Anopheles</taxon>
    </lineage>
</organism>
<dbReference type="GO" id="GO:0045087">
    <property type="term" value="P:innate immune response"/>
    <property type="evidence" value="ECO:0007669"/>
    <property type="project" value="UniProtKB-KW"/>
</dbReference>
<evidence type="ECO:0000313" key="11">
    <source>
        <dbReference type="EnsemblMetazoa" id="AALB010492-PA"/>
    </source>
</evidence>
<evidence type="ECO:0000256" key="5">
    <source>
        <dbReference type="ARBA" id="ARBA00022859"/>
    </source>
</evidence>
<evidence type="ECO:0000313" key="12">
    <source>
        <dbReference type="Proteomes" id="UP000069272"/>
    </source>
</evidence>
<dbReference type="InterPro" id="IPR033116">
    <property type="entry name" value="TRYPSIN_SER"/>
</dbReference>
<accession>A0A182FVA7</accession>
<name>A0A182FVA7_ANOAL</name>
<dbReference type="VEuPathDB" id="VectorBase:AALB010492"/>
<dbReference type="PROSITE" id="PS00135">
    <property type="entry name" value="TRYPSIN_SER"/>
    <property type="match status" value="1"/>
</dbReference>
<dbReference type="PRINTS" id="PR00722">
    <property type="entry name" value="CHYMOTRYPSIN"/>
</dbReference>
<dbReference type="STRING" id="7167.A0A182FVA7"/>
<dbReference type="PROSITE" id="PS00134">
    <property type="entry name" value="TRYPSIN_HIS"/>
    <property type="match status" value="1"/>
</dbReference>
<evidence type="ECO:0000256" key="9">
    <source>
        <dbReference type="RuleBase" id="RU363034"/>
    </source>
</evidence>
<dbReference type="InterPro" id="IPR001314">
    <property type="entry name" value="Peptidase_S1A"/>
</dbReference>
<evidence type="ECO:0000256" key="4">
    <source>
        <dbReference type="ARBA" id="ARBA00022729"/>
    </source>
</evidence>
<evidence type="ECO:0000256" key="10">
    <source>
        <dbReference type="RuleBase" id="RU366078"/>
    </source>
</evidence>
<evidence type="ECO:0000256" key="2">
    <source>
        <dbReference type="ARBA" id="ARBA00022525"/>
    </source>
</evidence>
<dbReference type="GO" id="GO:0005576">
    <property type="term" value="C:extracellular region"/>
    <property type="evidence" value="ECO:0007669"/>
    <property type="project" value="UniProtKB-SubCell"/>
</dbReference>
<evidence type="ECO:0000256" key="7">
    <source>
        <dbReference type="ARBA" id="ARBA00023180"/>
    </source>
</evidence>
<dbReference type="InterPro" id="IPR043504">
    <property type="entry name" value="Peptidase_S1_PA_chymotrypsin"/>
</dbReference>
<keyword evidence="4 10" id="KW-0732">Signal</keyword>
<dbReference type="Pfam" id="PF00089">
    <property type="entry name" value="Trypsin"/>
    <property type="match status" value="1"/>
</dbReference>
<keyword evidence="7" id="KW-0325">Glycoprotein</keyword>
<comment type="domain">
    <text evidence="10">The clip domain consists of 35-55 residues which are 'knitted' together usually by 3 conserved disulfide bonds forming a clip-like compact structure.</text>
</comment>
<keyword evidence="9" id="KW-0378">Hydrolase</keyword>
<comment type="subcellular location">
    <subcellularLocation>
        <location evidence="1 10">Secreted</location>
    </subcellularLocation>
</comment>
<keyword evidence="6" id="KW-1015">Disulfide bond</keyword>
<dbReference type="InterPro" id="IPR009003">
    <property type="entry name" value="Peptidase_S1_PA"/>
</dbReference>
<evidence type="ECO:0000256" key="6">
    <source>
        <dbReference type="ARBA" id="ARBA00023157"/>
    </source>
</evidence>
<evidence type="ECO:0000256" key="1">
    <source>
        <dbReference type="ARBA" id="ARBA00004613"/>
    </source>
</evidence>
<dbReference type="OrthoDB" id="9028152at2759"/>
<protein>
    <recommendedName>
        <fullName evidence="10">CLIP domain-containing serine protease</fullName>
        <ecNumber evidence="9">3.4.21.-</ecNumber>
    </recommendedName>
</protein>
<dbReference type="Proteomes" id="UP000069272">
    <property type="component" value="Chromosome 3R"/>
</dbReference>
<keyword evidence="9" id="KW-0645">Protease</keyword>
<dbReference type="SMART" id="SM00020">
    <property type="entry name" value="Tryp_SPc"/>
    <property type="match status" value="1"/>
</dbReference>
<keyword evidence="5" id="KW-0391">Immunity</keyword>
<keyword evidence="12" id="KW-1185">Reference proteome</keyword>
<proteinExistence type="inferred from homology"/>
<dbReference type="PANTHER" id="PTHR24256">
    <property type="entry name" value="TRYPTASE-RELATED"/>
    <property type="match status" value="1"/>
</dbReference>
<dbReference type="CDD" id="cd00190">
    <property type="entry name" value="Tryp_SPc"/>
    <property type="match status" value="1"/>
</dbReference>
<dbReference type="FunFam" id="2.40.10.10:FF:000028">
    <property type="entry name" value="Serine protease easter"/>
    <property type="match status" value="1"/>
</dbReference>
<reference evidence="11 12" key="1">
    <citation type="journal article" date="2017" name="G3 (Bethesda)">
        <title>The Physical Genome Mapping of Anopheles albimanus Corrected Scaffold Misassemblies and Identified Interarm Rearrangements in Genus Anopheles.</title>
        <authorList>
            <person name="Artemov G.N."/>
            <person name="Peery A.N."/>
            <person name="Jiang X."/>
            <person name="Tu Z."/>
            <person name="Stegniy V.N."/>
            <person name="Sharakhova M.V."/>
            <person name="Sharakhov I.V."/>
        </authorList>
    </citation>
    <scope>NUCLEOTIDE SEQUENCE [LARGE SCALE GENOMIC DNA]</scope>
    <source>
        <strain evidence="11 12">ALBI9_A</strain>
    </source>
</reference>
<dbReference type="GeneID" id="118465413"/>
<evidence type="ECO:0000256" key="3">
    <source>
        <dbReference type="ARBA" id="ARBA00022588"/>
    </source>
</evidence>
<dbReference type="GO" id="GO:0004252">
    <property type="term" value="F:serine-type endopeptidase activity"/>
    <property type="evidence" value="ECO:0007669"/>
    <property type="project" value="UniProtKB-UniRule"/>
</dbReference>
<keyword evidence="2 10" id="KW-0964">Secreted</keyword>
<dbReference type="PROSITE" id="PS50240">
    <property type="entry name" value="TRYPSIN_DOM"/>
    <property type="match status" value="1"/>
</dbReference>
<dbReference type="VEuPathDB" id="VectorBase:AALB20_031486"/>
<dbReference type="EC" id="3.4.21.-" evidence="9"/>
<dbReference type="GO" id="GO:0006508">
    <property type="term" value="P:proteolysis"/>
    <property type="evidence" value="ECO:0007669"/>
    <property type="project" value="UniProtKB-KW"/>
</dbReference>
<reference evidence="11" key="2">
    <citation type="submission" date="2022-08" db="UniProtKB">
        <authorList>
            <consortium name="EnsemblMetazoa"/>
        </authorList>
    </citation>
    <scope>IDENTIFICATION</scope>
    <source>
        <strain evidence="11">STECLA/ALBI9_A</strain>
    </source>
</reference>